<reference evidence="2 3" key="1">
    <citation type="journal article" date="2011" name="Genome Biol.">
        <title>Comparative genome sequence analysis underscores mycoparasitism as the ancestral life style of Trichoderma.</title>
        <authorList>
            <person name="Kubicek C.P."/>
            <person name="Herrera-Estrella A."/>
            <person name="Seidl-Seiboth V."/>
            <person name="Martinez D.A."/>
            <person name="Druzhinina I.S."/>
            <person name="Thon M."/>
            <person name="Zeilinger S."/>
            <person name="Casas-Flores S."/>
            <person name="Horwitz B.A."/>
            <person name="Mukherjee P.K."/>
            <person name="Mukherjee M."/>
            <person name="Kredics L."/>
            <person name="Alcaraz L.D."/>
            <person name="Aerts A."/>
            <person name="Antal Z."/>
            <person name="Atanasova L."/>
            <person name="Cervantes-Badillo M.G."/>
            <person name="Challacombe J."/>
            <person name="Chertkov O."/>
            <person name="McCluskey K."/>
            <person name="Coulpier F."/>
            <person name="Deshpande N."/>
            <person name="von Doehren H."/>
            <person name="Ebbole D.J."/>
            <person name="Esquivel-Naranjo E.U."/>
            <person name="Fekete E."/>
            <person name="Flipphi M."/>
            <person name="Glaser F."/>
            <person name="Gomez-Rodriguez E.Y."/>
            <person name="Gruber S."/>
            <person name="Han C."/>
            <person name="Henrissat B."/>
            <person name="Hermosa R."/>
            <person name="Hernandez-Onate M."/>
            <person name="Karaffa L."/>
            <person name="Kosti I."/>
            <person name="Le Crom S."/>
            <person name="Lindquist E."/>
            <person name="Lucas S."/>
            <person name="Luebeck M."/>
            <person name="Luebeck P.S."/>
            <person name="Margeot A."/>
            <person name="Metz B."/>
            <person name="Misra M."/>
            <person name="Nevalainen H."/>
            <person name="Omann M."/>
            <person name="Packer N."/>
            <person name="Perrone G."/>
            <person name="Uresti-Rivera E.E."/>
            <person name="Salamov A."/>
            <person name="Schmoll M."/>
            <person name="Seiboth B."/>
            <person name="Shapiro H."/>
            <person name="Sukno S."/>
            <person name="Tamayo-Ramos J.A."/>
            <person name="Tisch D."/>
            <person name="Wiest A."/>
            <person name="Wilkinson H.H."/>
            <person name="Zhang M."/>
            <person name="Coutinho P.M."/>
            <person name="Kenerley C.M."/>
            <person name="Monte E."/>
            <person name="Baker S.E."/>
            <person name="Grigoriev I.V."/>
        </authorList>
    </citation>
    <scope>NUCLEOTIDE SEQUENCE [LARGE SCALE GENOMIC DNA]</scope>
    <source>
        <strain evidence="3">Gv29-8 / FGSC 10586</strain>
    </source>
</reference>
<dbReference type="Proteomes" id="UP000007115">
    <property type="component" value="Unassembled WGS sequence"/>
</dbReference>
<keyword evidence="3" id="KW-1185">Reference proteome</keyword>
<evidence type="ECO:0008006" key="4">
    <source>
        <dbReference type="Google" id="ProtNLM"/>
    </source>
</evidence>
<dbReference type="OMA" id="ADNCAEW"/>
<name>G9MUJ1_HYPVG</name>
<feature type="chain" id="PRO_5003523900" description="Ecp2 effector protein domain-containing protein" evidence="1">
    <location>
        <begin position="21"/>
        <end position="188"/>
    </location>
</feature>
<dbReference type="VEuPathDB" id="FungiDB:TRIVIDRAFT_201628"/>
<evidence type="ECO:0000313" key="3">
    <source>
        <dbReference type="Proteomes" id="UP000007115"/>
    </source>
</evidence>
<dbReference type="InParanoid" id="G9MUJ1"/>
<gene>
    <name evidence="2" type="ORF">TRIVIDRAFT_201628</name>
</gene>
<dbReference type="eggNOG" id="ENOG502SWUU">
    <property type="taxonomic scope" value="Eukaryota"/>
</dbReference>
<dbReference type="EMBL" id="ABDF02000057">
    <property type="protein sequence ID" value="EHK21904.1"/>
    <property type="molecule type" value="Genomic_DNA"/>
</dbReference>
<keyword evidence="1" id="KW-0732">Signal</keyword>
<dbReference type="RefSeq" id="XP_013956097.1">
    <property type="nucleotide sequence ID" value="XM_014100622.1"/>
</dbReference>
<evidence type="ECO:0000256" key="1">
    <source>
        <dbReference type="SAM" id="SignalP"/>
    </source>
</evidence>
<feature type="signal peptide" evidence="1">
    <location>
        <begin position="1"/>
        <end position="20"/>
    </location>
</feature>
<proteinExistence type="predicted"/>
<organism evidence="2 3">
    <name type="scientific">Hypocrea virens (strain Gv29-8 / FGSC 10586)</name>
    <name type="common">Gliocladium virens</name>
    <name type="synonym">Trichoderma virens</name>
    <dbReference type="NCBI Taxonomy" id="413071"/>
    <lineage>
        <taxon>Eukaryota</taxon>
        <taxon>Fungi</taxon>
        <taxon>Dikarya</taxon>
        <taxon>Ascomycota</taxon>
        <taxon>Pezizomycotina</taxon>
        <taxon>Sordariomycetes</taxon>
        <taxon>Hypocreomycetidae</taxon>
        <taxon>Hypocreales</taxon>
        <taxon>Hypocreaceae</taxon>
        <taxon>Trichoderma</taxon>
    </lineage>
</organism>
<comment type="caution">
    <text evidence="2">The sequence shown here is derived from an EMBL/GenBank/DDBJ whole genome shotgun (WGS) entry which is preliminary data.</text>
</comment>
<dbReference type="HOGENOM" id="CLU_123999_0_0_1"/>
<dbReference type="OrthoDB" id="4899209at2759"/>
<evidence type="ECO:0000313" key="2">
    <source>
        <dbReference type="EMBL" id="EHK21904.1"/>
    </source>
</evidence>
<dbReference type="AlphaFoldDB" id="G9MUJ1"/>
<protein>
    <recommendedName>
        <fullName evidence="4">Ecp2 effector protein domain-containing protein</fullName>
    </recommendedName>
</protein>
<accession>G9MUJ1</accession>
<dbReference type="GeneID" id="25790158"/>
<sequence length="188" mass="20274">MKLSLSTAAGAIFLASQTSAFCFEPEPVKRICYNEAGATPQNISLKEITYVTGYLRFYGSQPGNPQFWSMPLPDADNCAEWQVTTKGSTWVMAKLIGDDAASVTFDDIANTIDGGANATPEKKAAALYGCDINGGQIGVKVNTTDPRYQQAQFKNGTYTNQGIIIKLVRNPGVRNTAVQDRTGCCWIG</sequence>